<feature type="compositionally biased region" description="Polar residues" evidence="1">
    <location>
        <begin position="128"/>
        <end position="141"/>
    </location>
</feature>
<name>A0A4R8CHW6_9ACTN</name>
<organism evidence="2 3">
    <name type="scientific">Kribbella pratensis</name>
    <dbReference type="NCBI Taxonomy" id="2512112"/>
    <lineage>
        <taxon>Bacteria</taxon>
        <taxon>Bacillati</taxon>
        <taxon>Actinomycetota</taxon>
        <taxon>Actinomycetes</taxon>
        <taxon>Propionibacteriales</taxon>
        <taxon>Kribbellaceae</taxon>
        <taxon>Kribbella</taxon>
    </lineage>
</organism>
<gene>
    <name evidence="2" type="ORF">EV653_1089</name>
</gene>
<evidence type="ECO:0000313" key="3">
    <source>
        <dbReference type="Proteomes" id="UP000295146"/>
    </source>
</evidence>
<proteinExistence type="predicted"/>
<sequence length="435" mass="48301">MTIPVQLVVPVRARGVLVRRGRVAGPMRMNSWGTTSRGGTVPAGVRAPSGELPATSIRGTNSRTSRRRLDRQQNGGVRRVERRIRVLLILGVSRMSALPIRSRRRPRIGWRKHAPSQTTRLRGPRTSLPRQNSSIRGQTRIHQLPSNPPPAPPRALTLRQAKGLRRSAHPAKTSPHRPTSFHRPRARPLDGRCPRMTARRPTSLIRLTTRLRPMTQYGRTRARRSTRLSRRMGRELQSARWVRRIGPGMRILSWVQATARRAASPSLQIARRRRIAWCLGIALFLRLRARWAGSRPPPVSRSRLVGRRVRMAWRVGMVHCVQAGSGRRAGLSRRNEAGLGMALGMWAPMRPAASLSPRIARRLPIAWRLADVGPVARVARRVAVRPTARLLRWSLRGLLGGLVGRGVGGGGRWGEGLGGDGRGGGVRSRSGLGML</sequence>
<dbReference type="EMBL" id="SODP01000001">
    <property type="protein sequence ID" value="TDW75948.1"/>
    <property type="molecule type" value="Genomic_DNA"/>
</dbReference>
<evidence type="ECO:0000313" key="2">
    <source>
        <dbReference type="EMBL" id="TDW75948.1"/>
    </source>
</evidence>
<dbReference type="Proteomes" id="UP000295146">
    <property type="component" value="Unassembled WGS sequence"/>
</dbReference>
<reference evidence="2 3" key="1">
    <citation type="submission" date="2019-03" db="EMBL/GenBank/DDBJ databases">
        <title>Genomic Encyclopedia of Type Strains, Phase III (KMG-III): the genomes of soil and plant-associated and newly described type strains.</title>
        <authorList>
            <person name="Whitman W."/>
        </authorList>
    </citation>
    <scope>NUCLEOTIDE SEQUENCE [LARGE SCALE GENOMIC DNA]</scope>
    <source>
        <strain evidence="2 3">VKM Ac-2573</strain>
    </source>
</reference>
<feature type="region of interest" description="Disordered" evidence="1">
    <location>
        <begin position="28"/>
        <end position="76"/>
    </location>
</feature>
<comment type="caution">
    <text evidence="2">The sequence shown here is derived from an EMBL/GenBank/DDBJ whole genome shotgun (WGS) entry which is preliminary data.</text>
</comment>
<dbReference type="AlphaFoldDB" id="A0A4R8CHW6"/>
<evidence type="ECO:0000256" key="1">
    <source>
        <dbReference type="SAM" id="MobiDB-lite"/>
    </source>
</evidence>
<keyword evidence="3" id="KW-1185">Reference proteome</keyword>
<accession>A0A4R8CHW6</accession>
<feature type="region of interest" description="Disordered" evidence="1">
    <location>
        <begin position="108"/>
        <end position="196"/>
    </location>
</feature>
<protein>
    <submittedName>
        <fullName evidence="2">Uncharacterized protein</fullName>
    </submittedName>
</protein>